<dbReference type="InterPro" id="IPR019734">
    <property type="entry name" value="TPR_rpt"/>
</dbReference>
<dbReference type="GO" id="GO:0016887">
    <property type="term" value="F:ATP hydrolysis activity"/>
    <property type="evidence" value="ECO:0007669"/>
    <property type="project" value="InterPro"/>
</dbReference>
<organism evidence="3 4">
    <name type="scientific">Cylindrodendrum hubeiense</name>
    <dbReference type="NCBI Taxonomy" id="595255"/>
    <lineage>
        <taxon>Eukaryota</taxon>
        <taxon>Fungi</taxon>
        <taxon>Dikarya</taxon>
        <taxon>Ascomycota</taxon>
        <taxon>Pezizomycotina</taxon>
        <taxon>Sordariomycetes</taxon>
        <taxon>Hypocreomycetidae</taxon>
        <taxon>Hypocreales</taxon>
        <taxon>Nectriaceae</taxon>
        <taxon>Cylindrodendrum</taxon>
    </lineage>
</organism>
<sequence>MMDHPASSRRKVSDNRFRDNTTINQGNVHYHLPHQPARAVVRVIPYPRNEDVINRPDIVTKLNDLLSATPKYCSAALWGLGGTGKTQIALDYAYQQCDNSDCSVFWVHADSEATFSHDYKSIAKELGIHESLKNEDLLAAVRDGIKALPRWVLILDNADDLTIFGVEQGDGQAKNLDEYIPRGSTGTVLWTSRDGRIRGSLVGSRRGIQVSFMATEEAKQLLAIARDQKTGGQKAETTALIKELQSLPLAISQAGAYMRRTETSVKEYLILLKQVKMRWDILRETECDRHRRNDVPNSILETWSISINHIRQTSEMAYNILHVMAYVNNEDISHEMIAAAVSYADDKHAEQPEEIEVARAITRLKEFSFLTESQAFFMIEGAGGRENLWMSRRWNFDKKCLGRSIRIRSAEALGEKHPNTISSKAGLAATYYAQGRYDEAEPIEEEVLKLRREVLGKKHPDTIKSMVALAITYHEQGRYNKAERMKAEALKLQRELRGEKHPDTIWCMSELATTYYAQGWYDKAETIDIKVLKLRREVLGKKHPDTINSMAALATTYHEQGRYDKAERMQVEALKLLQEVLGKKHPYTLEAMHELAITWNKCGRRNEALSLLQKCLQWKHLALGQDHPSTKASSKYLVEWKQSRGGGFRLILKTAFGLRR</sequence>
<dbReference type="InterPro" id="IPR027417">
    <property type="entry name" value="P-loop_NTPase"/>
</dbReference>
<dbReference type="Proteomes" id="UP000722485">
    <property type="component" value="Unassembled WGS sequence"/>
</dbReference>
<dbReference type="Pfam" id="PF13374">
    <property type="entry name" value="TPR_10"/>
    <property type="match status" value="1"/>
</dbReference>
<dbReference type="OrthoDB" id="5986190at2759"/>
<name>A0A9P5L5V0_9HYPO</name>
<gene>
    <name evidence="3" type="ORF">G7Z17_g9275</name>
</gene>
<dbReference type="Pfam" id="PF13424">
    <property type="entry name" value="TPR_12"/>
    <property type="match status" value="2"/>
</dbReference>
<proteinExistence type="predicted"/>
<feature type="region of interest" description="Disordered" evidence="1">
    <location>
        <begin position="1"/>
        <end position="28"/>
    </location>
</feature>
<dbReference type="SUPFAM" id="SSF52540">
    <property type="entry name" value="P-loop containing nucleoside triphosphate hydrolases"/>
    <property type="match status" value="1"/>
</dbReference>
<accession>A0A9P5L5V0</accession>
<evidence type="ECO:0000256" key="1">
    <source>
        <dbReference type="SAM" id="MobiDB-lite"/>
    </source>
</evidence>
<reference evidence="3" key="1">
    <citation type="submission" date="2020-03" db="EMBL/GenBank/DDBJ databases">
        <title>Draft Genome Sequence of Cylindrodendrum hubeiense.</title>
        <authorList>
            <person name="Buettner E."/>
            <person name="Kellner H."/>
        </authorList>
    </citation>
    <scope>NUCLEOTIDE SEQUENCE</scope>
    <source>
        <strain evidence="3">IHI 201604</strain>
    </source>
</reference>
<keyword evidence="4" id="KW-1185">Reference proteome</keyword>
<dbReference type="InterPro" id="IPR053137">
    <property type="entry name" value="NLR-like"/>
</dbReference>
<dbReference type="Gene3D" id="1.25.40.10">
    <property type="entry name" value="Tetratricopeptide repeat domain"/>
    <property type="match status" value="2"/>
</dbReference>
<comment type="caution">
    <text evidence="3">The sequence shown here is derived from an EMBL/GenBank/DDBJ whole genome shotgun (WGS) entry which is preliminary data.</text>
</comment>
<dbReference type="SUPFAM" id="SSF48452">
    <property type="entry name" value="TPR-like"/>
    <property type="match status" value="2"/>
</dbReference>
<protein>
    <recommendedName>
        <fullName evidence="2">ORC1/DEAH AAA+ ATPase domain-containing protein</fullName>
    </recommendedName>
</protein>
<dbReference type="InterPro" id="IPR011990">
    <property type="entry name" value="TPR-like_helical_dom_sf"/>
</dbReference>
<dbReference type="EMBL" id="JAANBB010000260">
    <property type="protein sequence ID" value="KAF7545318.1"/>
    <property type="molecule type" value="Genomic_DNA"/>
</dbReference>
<evidence type="ECO:0000313" key="4">
    <source>
        <dbReference type="Proteomes" id="UP000722485"/>
    </source>
</evidence>
<dbReference type="PANTHER" id="PTHR46082">
    <property type="entry name" value="ATP/GTP-BINDING PROTEIN-RELATED"/>
    <property type="match status" value="1"/>
</dbReference>
<evidence type="ECO:0000259" key="2">
    <source>
        <dbReference type="Pfam" id="PF13401"/>
    </source>
</evidence>
<dbReference type="Pfam" id="PF13401">
    <property type="entry name" value="AAA_22"/>
    <property type="match status" value="1"/>
</dbReference>
<evidence type="ECO:0000313" key="3">
    <source>
        <dbReference type="EMBL" id="KAF7545318.1"/>
    </source>
</evidence>
<dbReference type="PANTHER" id="PTHR46082:SF11">
    <property type="entry name" value="AAA+ ATPASE DOMAIN-CONTAINING PROTEIN-RELATED"/>
    <property type="match status" value="1"/>
</dbReference>
<dbReference type="SMART" id="SM00028">
    <property type="entry name" value="TPR"/>
    <property type="match status" value="4"/>
</dbReference>
<dbReference type="Gene3D" id="3.40.50.300">
    <property type="entry name" value="P-loop containing nucleotide triphosphate hydrolases"/>
    <property type="match status" value="1"/>
</dbReference>
<feature type="domain" description="ORC1/DEAH AAA+ ATPase" evidence="2">
    <location>
        <begin position="76"/>
        <end position="167"/>
    </location>
</feature>
<dbReference type="AlphaFoldDB" id="A0A9P5L5V0"/>
<dbReference type="InterPro" id="IPR049945">
    <property type="entry name" value="AAA_22"/>
</dbReference>